<evidence type="ECO:0000256" key="2">
    <source>
        <dbReference type="ARBA" id="ARBA00023315"/>
    </source>
</evidence>
<keyword evidence="2 3" id="KW-0012">Acyltransferase</keyword>
<comment type="caution">
    <text evidence="3">Lacks conserved residue(s) required for the propagation of feature annotation.</text>
</comment>
<comment type="function">
    <text evidence="3">Catalyzes the acetylation of dTDP-fucosamine (dTDP-4-amino-4,6-dideoxy-D-galactose) to dTDP-Fuc4NAc, which is utilized in the biosynthesis of the enterobacterial common antigen (ECA).</text>
</comment>
<dbReference type="UniPathway" id="UPA00566"/>
<proteinExistence type="inferred from homology"/>
<dbReference type="GO" id="GO:0009246">
    <property type="term" value="P:enterobacterial common antigen biosynthetic process"/>
    <property type="evidence" value="ECO:0007669"/>
    <property type="project" value="UniProtKB-UniRule"/>
</dbReference>
<protein>
    <recommendedName>
        <fullName evidence="3">dTDP-fucosamine acetyltransferase</fullName>
        <ecNumber evidence="3">2.3.1.210</ecNumber>
    </recommendedName>
    <alternativeName>
        <fullName evidence="3">TDP-fucosamine acetyltransferase</fullName>
    </alternativeName>
    <alternativeName>
        <fullName evidence="3">dTDP-4-amino-4,6-dideoxy-D-galactose acyltransferase</fullName>
    </alternativeName>
</protein>
<dbReference type="PANTHER" id="PTHR43877:SF2">
    <property type="entry name" value="AMINOALKYLPHOSPHONATE N-ACETYLTRANSFERASE-RELATED"/>
    <property type="match status" value="1"/>
</dbReference>
<accession>A0A5C7CP90</accession>
<feature type="binding site" evidence="3">
    <location>
        <position position="214"/>
    </location>
    <ligand>
        <name>acetyl-CoA</name>
        <dbReference type="ChEBI" id="CHEBI:57288"/>
    </ligand>
</feature>
<feature type="domain" description="N-acetyltransferase" evidence="4">
    <location>
        <begin position="90"/>
        <end position="243"/>
    </location>
</feature>
<dbReference type="Pfam" id="PF00583">
    <property type="entry name" value="Acetyltransf_1"/>
    <property type="match status" value="1"/>
</dbReference>
<evidence type="ECO:0000313" key="5">
    <source>
        <dbReference type="EMBL" id="TXE35265.1"/>
    </source>
</evidence>
<dbReference type="InterPro" id="IPR050832">
    <property type="entry name" value="Bact_Acetyltransf"/>
</dbReference>
<dbReference type="Proteomes" id="UP000321126">
    <property type="component" value="Unassembled WGS sequence"/>
</dbReference>
<comment type="catalytic activity">
    <reaction evidence="3">
        <text>dTDP-4-amino-4,6-dideoxy-alpha-D-galactose + acetyl-CoA = dTDP-4-acetamido-4,6-dideoxy-alpha-D-galactose + CoA + H(+)</text>
        <dbReference type="Rhea" id="RHEA:34443"/>
        <dbReference type="ChEBI" id="CHEBI:15378"/>
        <dbReference type="ChEBI" id="CHEBI:57287"/>
        <dbReference type="ChEBI" id="CHEBI:57288"/>
        <dbReference type="ChEBI" id="CHEBI:68492"/>
        <dbReference type="ChEBI" id="CHEBI:68493"/>
        <dbReference type="EC" id="2.3.1.210"/>
    </reaction>
</comment>
<dbReference type="SUPFAM" id="SSF55729">
    <property type="entry name" value="Acyl-CoA N-acyltransferases (Nat)"/>
    <property type="match status" value="1"/>
</dbReference>
<evidence type="ECO:0000313" key="6">
    <source>
        <dbReference type="Proteomes" id="UP000321126"/>
    </source>
</evidence>
<dbReference type="HAMAP" id="MF_02027">
    <property type="entry name" value="WecD_RffC"/>
    <property type="match status" value="1"/>
</dbReference>
<dbReference type="InterPro" id="IPR012752">
    <property type="entry name" value="AcTrfase_WecD"/>
</dbReference>
<dbReference type="AlphaFoldDB" id="A0A5C7CP90"/>
<reference evidence="5 6" key="1">
    <citation type="submission" date="2019-07" db="EMBL/GenBank/DDBJ databases">
        <title>Serratia strains were isolated from fresh produce.</title>
        <authorList>
            <person name="Cho G.-S."/>
            <person name="Stein M."/>
            <person name="Lee W."/>
            <person name="Suh S.H."/>
            <person name="Franz C.M.A.P."/>
        </authorList>
    </citation>
    <scope>NUCLEOTIDE SEQUENCE [LARGE SCALE GENOMIC DNA]</scope>
    <source>
        <strain evidence="5 6">S16</strain>
    </source>
</reference>
<dbReference type="CDD" id="cd04301">
    <property type="entry name" value="NAT_SF"/>
    <property type="match status" value="1"/>
</dbReference>
<gene>
    <name evidence="5" type="primary">rffC</name>
    <name evidence="3 5" type="synonym">wecD</name>
    <name evidence="5" type="ORF">FOT62_09375</name>
</gene>
<organism evidence="5 6">
    <name type="scientific">Serratia marcescens</name>
    <dbReference type="NCBI Taxonomy" id="615"/>
    <lineage>
        <taxon>Bacteria</taxon>
        <taxon>Pseudomonadati</taxon>
        <taxon>Pseudomonadota</taxon>
        <taxon>Gammaproteobacteria</taxon>
        <taxon>Enterobacterales</taxon>
        <taxon>Yersiniaceae</taxon>
        <taxon>Serratia</taxon>
    </lineage>
</organism>
<keyword evidence="1 3" id="KW-0808">Transferase</keyword>
<dbReference type="RefSeq" id="WP_048796349.1">
    <property type="nucleotide sequence ID" value="NZ_AP021873.1"/>
</dbReference>
<name>A0A5C7CP90_SERMA</name>
<comment type="pathway">
    <text evidence="3">Bacterial outer membrane biogenesis; enterobacterial common antigen biosynthesis.</text>
</comment>
<dbReference type="PROSITE" id="PS51186">
    <property type="entry name" value="GNAT"/>
    <property type="match status" value="1"/>
</dbReference>
<sequence>MHVHATIEPLSWESEFFALDSAKLSFSSSAPALAEADLAAYTLVQAKVPAQHLALADGLADLGFRLVEGEVDLVLALEHDHAVKPGSVAQTSRLATEADIPALRAAAAQAFTVSRFRTPWYQPDDSGRFYALWIEKAVLGTFDHQCLLALDERGQPEGFVSLRDIGGQETRIGLLAAFPGAFGRGVGARLMTAAIAECRRQGMQRLRVATQVGNIAALRLYQRQGAVIESTAYWLYRGRHDSI</sequence>
<dbReference type="InterPro" id="IPR016181">
    <property type="entry name" value="Acyl_CoA_acyltransferase"/>
</dbReference>
<comment type="caution">
    <text evidence="5">The sequence shown here is derived from an EMBL/GenBank/DDBJ whole genome shotgun (WGS) entry which is preliminary data.</text>
</comment>
<dbReference type="EC" id="2.3.1.210" evidence="3"/>
<comment type="similarity">
    <text evidence="3">Belongs to the WecD family.</text>
</comment>
<dbReference type="NCBIfam" id="NF008212">
    <property type="entry name" value="PRK10975.1"/>
    <property type="match status" value="1"/>
</dbReference>
<evidence type="ECO:0000256" key="1">
    <source>
        <dbReference type="ARBA" id="ARBA00022679"/>
    </source>
</evidence>
<dbReference type="GO" id="GO:0008080">
    <property type="term" value="F:N-acetyltransferase activity"/>
    <property type="evidence" value="ECO:0007669"/>
    <property type="project" value="InterPro"/>
</dbReference>
<dbReference type="Gene3D" id="3.40.630.30">
    <property type="match status" value="1"/>
</dbReference>
<comment type="subunit">
    <text evidence="3">Homodimer.</text>
</comment>
<evidence type="ECO:0000259" key="4">
    <source>
        <dbReference type="PROSITE" id="PS51186"/>
    </source>
</evidence>
<feature type="active site" description="Proton donor" evidence="3">
    <location>
        <position position="221"/>
    </location>
</feature>
<dbReference type="EMBL" id="VOUQ01000003">
    <property type="protein sequence ID" value="TXE35265.1"/>
    <property type="molecule type" value="Genomic_DNA"/>
</dbReference>
<evidence type="ECO:0000256" key="3">
    <source>
        <dbReference type="HAMAP-Rule" id="MF_02027"/>
    </source>
</evidence>
<dbReference type="InterPro" id="IPR000182">
    <property type="entry name" value="GNAT_dom"/>
</dbReference>
<dbReference type="NCBIfam" id="TIGR02382">
    <property type="entry name" value="wecD_rffC"/>
    <property type="match status" value="1"/>
</dbReference>
<dbReference type="PANTHER" id="PTHR43877">
    <property type="entry name" value="AMINOALKYLPHOSPHONATE N-ACETYLTRANSFERASE-RELATED-RELATED"/>
    <property type="match status" value="1"/>
</dbReference>